<sequence>MHLLISSHNINYAEKIITHLYLSLNDNIRLLSRRRDRPPSERDSSGCRDLVAALKATAIAGAIPVPESIIRITPNSLKHVVSIHFHALMCSYTCHLLFGKQKMHYPHHTIKPRIKR</sequence>
<evidence type="ECO:0000313" key="2">
    <source>
        <dbReference type="Proteomes" id="UP000652761"/>
    </source>
</evidence>
<protein>
    <submittedName>
        <fullName evidence="1">Uncharacterized protein</fullName>
    </submittedName>
</protein>
<dbReference type="AlphaFoldDB" id="A0A843VIP6"/>
<dbReference type="EMBL" id="NMUH01001659">
    <property type="protein sequence ID" value="MQL94307.1"/>
    <property type="molecule type" value="Genomic_DNA"/>
</dbReference>
<comment type="caution">
    <text evidence="1">The sequence shown here is derived from an EMBL/GenBank/DDBJ whole genome shotgun (WGS) entry which is preliminary data.</text>
</comment>
<name>A0A843VIP6_COLES</name>
<proteinExistence type="predicted"/>
<evidence type="ECO:0000313" key="1">
    <source>
        <dbReference type="EMBL" id="MQL94307.1"/>
    </source>
</evidence>
<accession>A0A843VIP6</accession>
<gene>
    <name evidence="1" type="ORF">Taro_026961</name>
</gene>
<keyword evidence="2" id="KW-1185">Reference proteome</keyword>
<organism evidence="1 2">
    <name type="scientific">Colocasia esculenta</name>
    <name type="common">Wild taro</name>
    <name type="synonym">Arum esculentum</name>
    <dbReference type="NCBI Taxonomy" id="4460"/>
    <lineage>
        <taxon>Eukaryota</taxon>
        <taxon>Viridiplantae</taxon>
        <taxon>Streptophyta</taxon>
        <taxon>Embryophyta</taxon>
        <taxon>Tracheophyta</taxon>
        <taxon>Spermatophyta</taxon>
        <taxon>Magnoliopsida</taxon>
        <taxon>Liliopsida</taxon>
        <taxon>Araceae</taxon>
        <taxon>Aroideae</taxon>
        <taxon>Colocasieae</taxon>
        <taxon>Colocasia</taxon>
    </lineage>
</organism>
<reference evidence="1" key="1">
    <citation type="submission" date="2017-07" db="EMBL/GenBank/DDBJ databases">
        <title>Taro Niue Genome Assembly and Annotation.</title>
        <authorList>
            <person name="Atibalentja N."/>
            <person name="Keating K."/>
            <person name="Fields C.J."/>
        </authorList>
    </citation>
    <scope>NUCLEOTIDE SEQUENCE</scope>
    <source>
        <strain evidence="1">Niue_2</strain>
        <tissue evidence="1">Leaf</tissue>
    </source>
</reference>
<dbReference type="Proteomes" id="UP000652761">
    <property type="component" value="Unassembled WGS sequence"/>
</dbReference>